<reference evidence="2 3" key="1">
    <citation type="submission" date="2018-06" db="EMBL/GenBank/DDBJ databases">
        <title>Comparative genomics reveals the genomic features of Rhizophagus irregularis, R. cerebriforme, R. diaphanum and Gigaspora rosea, and their symbiotic lifestyle signature.</title>
        <authorList>
            <person name="Morin E."/>
            <person name="San Clemente H."/>
            <person name="Chen E.C.H."/>
            <person name="De La Providencia I."/>
            <person name="Hainaut M."/>
            <person name="Kuo A."/>
            <person name="Kohler A."/>
            <person name="Murat C."/>
            <person name="Tang N."/>
            <person name="Roy S."/>
            <person name="Loubradou J."/>
            <person name="Henrissat B."/>
            <person name="Grigoriev I.V."/>
            <person name="Corradi N."/>
            <person name="Roux C."/>
            <person name="Martin F.M."/>
        </authorList>
    </citation>
    <scope>NUCLEOTIDE SEQUENCE [LARGE SCALE GENOMIC DNA]</scope>
    <source>
        <strain evidence="2 3">DAOM 194757</strain>
    </source>
</reference>
<dbReference type="EMBL" id="QKWP01001737">
    <property type="protein sequence ID" value="RIB06933.1"/>
    <property type="molecule type" value="Genomic_DNA"/>
</dbReference>
<protein>
    <submittedName>
        <fullName evidence="2">Uncharacterized protein</fullName>
    </submittedName>
</protein>
<feature type="region of interest" description="Disordered" evidence="1">
    <location>
        <begin position="53"/>
        <end position="74"/>
    </location>
</feature>
<keyword evidence="3" id="KW-1185">Reference proteome</keyword>
<gene>
    <name evidence="2" type="ORF">C2G38_2215835</name>
</gene>
<evidence type="ECO:0000313" key="2">
    <source>
        <dbReference type="EMBL" id="RIB06933.1"/>
    </source>
</evidence>
<dbReference type="STRING" id="44941.A0A397UHX5"/>
<feature type="compositionally biased region" description="Acidic residues" evidence="1">
    <location>
        <begin position="64"/>
        <end position="74"/>
    </location>
</feature>
<accession>A0A397UHX5</accession>
<proteinExistence type="predicted"/>
<organism evidence="2 3">
    <name type="scientific">Gigaspora rosea</name>
    <dbReference type="NCBI Taxonomy" id="44941"/>
    <lineage>
        <taxon>Eukaryota</taxon>
        <taxon>Fungi</taxon>
        <taxon>Fungi incertae sedis</taxon>
        <taxon>Mucoromycota</taxon>
        <taxon>Glomeromycotina</taxon>
        <taxon>Glomeromycetes</taxon>
        <taxon>Diversisporales</taxon>
        <taxon>Gigasporaceae</taxon>
        <taxon>Gigaspora</taxon>
    </lineage>
</organism>
<dbReference type="AlphaFoldDB" id="A0A397UHX5"/>
<feature type="compositionally biased region" description="Basic and acidic residues" evidence="1">
    <location>
        <begin position="54"/>
        <end position="63"/>
    </location>
</feature>
<name>A0A397UHX5_9GLOM</name>
<sequence>MFCNRYISNKKRQNYLKHPHSTLKISLNSNEYENKANYKKTDAYEMPSEELLDEKEPNFRKIDDYDEDSFDEEETDYEKMDYNEIPSENLFTDYETPNEESFNEIGTDYEKTDNYIAEIDFFSDDNEMSVENNNEMLSKKEPDKVVDQALNNEQMPSIGFIF</sequence>
<comment type="caution">
    <text evidence="2">The sequence shown here is derived from an EMBL/GenBank/DDBJ whole genome shotgun (WGS) entry which is preliminary data.</text>
</comment>
<dbReference type="Proteomes" id="UP000266673">
    <property type="component" value="Unassembled WGS sequence"/>
</dbReference>
<evidence type="ECO:0000313" key="3">
    <source>
        <dbReference type="Proteomes" id="UP000266673"/>
    </source>
</evidence>
<evidence type="ECO:0000256" key="1">
    <source>
        <dbReference type="SAM" id="MobiDB-lite"/>
    </source>
</evidence>